<reference evidence="7" key="1">
    <citation type="submission" date="2021-01" db="EMBL/GenBank/DDBJ databases">
        <authorList>
            <person name="Corre E."/>
            <person name="Pelletier E."/>
            <person name="Niang G."/>
            <person name="Scheremetjew M."/>
            <person name="Finn R."/>
            <person name="Kale V."/>
            <person name="Holt S."/>
            <person name="Cochrane G."/>
            <person name="Meng A."/>
            <person name="Brown T."/>
            <person name="Cohen L."/>
        </authorList>
    </citation>
    <scope>NUCLEOTIDE SEQUENCE</scope>
    <source>
        <strain evidence="7">CCMP219</strain>
    </source>
</reference>
<feature type="domain" description="TRAF-type" evidence="6">
    <location>
        <begin position="112"/>
        <end position="156"/>
    </location>
</feature>
<keyword evidence="3 4" id="KW-0862">Zinc</keyword>
<proteinExistence type="predicted"/>
<feature type="compositionally biased region" description="Gly residues" evidence="5">
    <location>
        <begin position="330"/>
        <end position="341"/>
    </location>
</feature>
<feature type="region of interest" description="Disordered" evidence="5">
    <location>
        <begin position="293"/>
        <end position="312"/>
    </location>
</feature>
<dbReference type="GO" id="GO:0008270">
    <property type="term" value="F:zinc ion binding"/>
    <property type="evidence" value="ECO:0007669"/>
    <property type="project" value="UniProtKB-KW"/>
</dbReference>
<evidence type="ECO:0000256" key="3">
    <source>
        <dbReference type="ARBA" id="ARBA00022833"/>
    </source>
</evidence>
<evidence type="ECO:0000256" key="5">
    <source>
        <dbReference type="SAM" id="MobiDB-lite"/>
    </source>
</evidence>
<dbReference type="PROSITE" id="PS50145">
    <property type="entry name" value="ZF_TRAF"/>
    <property type="match status" value="1"/>
</dbReference>
<evidence type="ECO:0000256" key="4">
    <source>
        <dbReference type="PROSITE-ProRule" id="PRU00207"/>
    </source>
</evidence>
<protein>
    <recommendedName>
        <fullName evidence="6">TRAF-type domain-containing protein</fullName>
    </recommendedName>
</protein>
<dbReference type="InterPro" id="IPR001293">
    <property type="entry name" value="Znf_TRAF"/>
</dbReference>
<evidence type="ECO:0000313" key="7">
    <source>
        <dbReference type="EMBL" id="CAD8305666.1"/>
    </source>
</evidence>
<keyword evidence="1 4" id="KW-0479">Metal-binding</keyword>
<dbReference type="Gene3D" id="3.30.40.10">
    <property type="entry name" value="Zinc/RING finger domain, C3HC4 (zinc finger)"/>
    <property type="match status" value="2"/>
</dbReference>
<dbReference type="InterPro" id="IPR013083">
    <property type="entry name" value="Znf_RING/FYVE/PHD"/>
</dbReference>
<name>A0A7R9VUB3_9CHLO</name>
<organism evidence="7">
    <name type="scientific">Chlamydomonas euryale</name>
    <dbReference type="NCBI Taxonomy" id="1486919"/>
    <lineage>
        <taxon>Eukaryota</taxon>
        <taxon>Viridiplantae</taxon>
        <taxon>Chlorophyta</taxon>
        <taxon>core chlorophytes</taxon>
        <taxon>Chlorophyceae</taxon>
        <taxon>CS clade</taxon>
        <taxon>Chlamydomonadales</taxon>
        <taxon>Chlamydomonadaceae</taxon>
        <taxon>Chlamydomonas</taxon>
    </lineage>
</organism>
<accession>A0A7R9VUB3</accession>
<gene>
    <name evidence="7" type="ORF">CEUR00632_LOCUS18202</name>
</gene>
<feature type="region of interest" description="Disordered" evidence="5">
    <location>
        <begin position="230"/>
        <end position="286"/>
    </location>
</feature>
<sequence>MHAMCKYNSHKRILQHLLSNPTICNPKHTSVVQARCTILWPICVQAVCSYTGPPTYTLSHTQIPAQVDARTLSPATAYHVDHSLIAVMDALRLPAECRMCDADLPSHAALQAHYMDECPYAVVACKHSGCPETGMRMRMEQHQSTCKHGCMRCVHCSWLVQTDLMSHHVREQCPQRIARCTLCGHRARLPQLLKHLVTHQAQLQSSLATRGSDASAARAAPCSTDSLVAATTTPPTLLPPHRASYSGESAPQAEAAPRLVSSGAEEQQAQPPPLPPLPPPANALTPVMMTAPGARRVGSGWDRGGRRSDSGASLQGVLLSGLRALRKVSGRGGSKALGSGTGTLRDTQRGRAPMAGSPPSGGTMQRAARASDSGTVQQGCPVLSSVRLSLDGS</sequence>
<keyword evidence="2 4" id="KW-0863">Zinc-finger</keyword>
<feature type="compositionally biased region" description="Pro residues" evidence="5">
    <location>
        <begin position="270"/>
        <end position="281"/>
    </location>
</feature>
<feature type="region of interest" description="Disordered" evidence="5">
    <location>
        <begin position="329"/>
        <end position="382"/>
    </location>
</feature>
<feature type="zinc finger region" description="TRAF-type" evidence="4">
    <location>
        <begin position="112"/>
        <end position="156"/>
    </location>
</feature>
<evidence type="ECO:0000259" key="6">
    <source>
        <dbReference type="PROSITE" id="PS50145"/>
    </source>
</evidence>
<dbReference type="EMBL" id="HBEC01039176">
    <property type="protein sequence ID" value="CAD8305666.1"/>
    <property type="molecule type" value="Transcribed_RNA"/>
</dbReference>
<dbReference type="AlphaFoldDB" id="A0A7R9VUB3"/>
<evidence type="ECO:0000256" key="1">
    <source>
        <dbReference type="ARBA" id="ARBA00022723"/>
    </source>
</evidence>
<evidence type="ECO:0000256" key="2">
    <source>
        <dbReference type="ARBA" id="ARBA00022771"/>
    </source>
</evidence>